<sequence>MKNDKKPLSGVRVIELSTFVAAPTCAKVLADWGADVIKVEAPFGDSARIAGAIFKMPITEEENPLFENVNSNKRGVCLNIKSKEGKEALYKLIENADVFITNNRTESLKRNGLSYEQLSEKFPNIIFAQILGYGEKGKDKDKPGFDYTAYYARGGIMGTLMEKDTSPLNPAAGFGDHQAGMFLAAGVCAALYKKKCTGKGDKVTVGLFHTGLFGMATMIPSAQYGNNWPTSRKKPNSPLMNAYKCKDGKWVQIAIIEYDKYFSKFCKVIEREDLINNDKFNTLSVISSHTQDMVEIVENQFAKKSLEEWTKILNNADLPFEKIQLWEDILEDEQAWDNDYLRKIKYENGHEGILVNTPVKFQQMGLQGFKKAPKIGENTKEVLLEIGYSEEQIKKMKDDKDIK</sequence>
<dbReference type="InterPro" id="IPR003673">
    <property type="entry name" value="CoA-Trfase_fam_III"/>
</dbReference>
<dbReference type="Pfam" id="PF02515">
    <property type="entry name" value="CoA_transf_3"/>
    <property type="match status" value="1"/>
</dbReference>
<proteinExistence type="predicted"/>
<dbReference type="PANTHER" id="PTHR48228">
    <property type="entry name" value="SUCCINYL-COA--D-CITRAMALATE COA-TRANSFERASE"/>
    <property type="match status" value="1"/>
</dbReference>
<dbReference type="PANTHER" id="PTHR48228:SF2">
    <property type="entry name" value="E-CINNAMOYL-COA:R-PHENYLLACTATE COA TRANSFERASE LARGE SUBUNIT"/>
    <property type="match status" value="1"/>
</dbReference>
<accession>A0A9Q1UYA9</accession>
<dbReference type="GO" id="GO:0003824">
    <property type="term" value="F:catalytic activity"/>
    <property type="evidence" value="ECO:0007669"/>
    <property type="project" value="InterPro"/>
</dbReference>
<dbReference type="InterPro" id="IPR044855">
    <property type="entry name" value="CoA-Trfase_III_dom3_sf"/>
</dbReference>
<dbReference type="InterPro" id="IPR023606">
    <property type="entry name" value="CoA-Trfase_III_dom_1_sf"/>
</dbReference>
<dbReference type="EMBL" id="LGVR01000026">
    <property type="protein sequence ID" value="KOA88626.1"/>
    <property type="molecule type" value="Genomic_DNA"/>
</dbReference>
<reference evidence="1 2" key="1">
    <citation type="submission" date="2015-07" db="EMBL/GenBank/DDBJ databases">
        <title>Draft genome sequences of 17 French Clostridium botulinum group III.</title>
        <authorList>
            <person name="Woudstra C."/>
            <person name="Le Marechal C."/>
            <person name="Souillard R."/>
            <person name="Bayon-Auboyer M.-H."/>
            <person name="Dessouter D."/>
            <person name="Fach P."/>
        </authorList>
    </citation>
    <scope>NUCLEOTIDE SEQUENCE [LARGE SCALE GENOMIC DNA]</scope>
    <source>
        <strain evidence="1 2">12LNRI-CD</strain>
    </source>
</reference>
<evidence type="ECO:0000313" key="1">
    <source>
        <dbReference type="EMBL" id="KOA88626.1"/>
    </source>
</evidence>
<dbReference type="Proteomes" id="UP000037540">
    <property type="component" value="Unassembled WGS sequence"/>
</dbReference>
<dbReference type="SUPFAM" id="SSF89796">
    <property type="entry name" value="CoA-transferase family III (CaiB/BaiF)"/>
    <property type="match status" value="1"/>
</dbReference>
<dbReference type="AlphaFoldDB" id="A0A9Q1UYA9"/>
<evidence type="ECO:0000313" key="2">
    <source>
        <dbReference type="Proteomes" id="UP000037540"/>
    </source>
</evidence>
<gene>
    <name evidence="1" type="ORF">ADU74_06025</name>
</gene>
<dbReference type="RefSeq" id="WP_013724699.1">
    <property type="nucleotide sequence ID" value="NZ_LGVO01000069.1"/>
</dbReference>
<dbReference type="Gene3D" id="3.40.50.10540">
    <property type="entry name" value="Crotonobetainyl-coa:carnitine coa-transferase, domain 1"/>
    <property type="match status" value="1"/>
</dbReference>
<dbReference type="OrthoDB" id="9797653at2"/>
<dbReference type="InterPro" id="IPR050509">
    <property type="entry name" value="CoA-transferase_III"/>
</dbReference>
<comment type="caution">
    <text evidence="1">The sequence shown here is derived from an EMBL/GenBank/DDBJ whole genome shotgun (WGS) entry which is preliminary data.</text>
</comment>
<dbReference type="Gene3D" id="3.30.1540.10">
    <property type="entry name" value="formyl-coa transferase, domain 3"/>
    <property type="match status" value="1"/>
</dbReference>
<protein>
    <submittedName>
        <fullName evidence="1">Carnitine dehydratase</fullName>
    </submittedName>
</protein>
<organism evidence="1 2">
    <name type="scientific">Clostridium botulinum</name>
    <dbReference type="NCBI Taxonomy" id="1491"/>
    <lineage>
        <taxon>Bacteria</taxon>
        <taxon>Bacillati</taxon>
        <taxon>Bacillota</taxon>
        <taxon>Clostridia</taxon>
        <taxon>Eubacteriales</taxon>
        <taxon>Clostridiaceae</taxon>
        <taxon>Clostridium</taxon>
    </lineage>
</organism>
<name>A0A9Q1UYA9_CLOBO</name>